<dbReference type="CTD" id="79974"/>
<feature type="region of interest" description="Disordered" evidence="1">
    <location>
        <begin position="861"/>
        <end position="889"/>
    </location>
</feature>
<feature type="compositionally biased region" description="Polar residues" evidence="1">
    <location>
        <begin position="863"/>
        <end position="880"/>
    </location>
</feature>
<keyword evidence="2" id="KW-0472">Membrane</keyword>
<evidence type="ECO:0000313" key="5">
    <source>
        <dbReference type="RefSeq" id="XP_029017857.1"/>
    </source>
</evidence>
<proteinExistence type="predicted"/>
<dbReference type="PANTHER" id="PTHR14776">
    <property type="entry name" value="CADHERIN-LIKE AND PC-ESTERASE DOMAIN-CONTAINING PROTEIN 1"/>
    <property type="match status" value="1"/>
</dbReference>
<dbReference type="RefSeq" id="XP_029017857.1">
    <property type="nucleotide sequence ID" value="XM_029162024.3"/>
</dbReference>
<feature type="transmembrane region" description="Helical" evidence="2">
    <location>
        <begin position="26"/>
        <end position="46"/>
    </location>
</feature>
<keyword evidence="2" id="KW-0812">Transmembrane</keyword>
<feature type="domain" description="Cadherin-like beta-sandwich-like" evidence="3">
    <location>
        <begin position="484"/>
        <end position="568"/>
    </location>
</feature>
<dbReference type="Pfam" id="PF12733">
    <property type="entry name" value="Cadherin-like"/>
    <property type="match status" value="1"/>
</dbReference>
<dbReference type="KEGG" id="bspl:114862079"/>
<dbReference type="OrthoDB" id="1932925at2759"/>
<feature type="region of interest" description="Disordered" evidence="1">
    <location>
        <begin position="444"/>
        <end position="465"/>
    </location>
</feature>
<evidence type="ECO:0000259" key="3">
    <source>
        <dbReference type="Pfam" id="PF12733"/>
    </source>
</evidence>
<reference evidence="5" key="1">
    <citation type="submission" date="2025-08" db="UniProtKB">
        <authorList>
            <consortium name="RefSeq"/>
        </authorList>
    </citation>
    <scope>IDENTIFICATION</scope>
</reference>
<dbReference type="Gene3D" id="3.30.470.20">
    <property type="entry name" value="ATP-grasp fold, B domain"/>
    <property type="match status" value="1"/>
</dbReference>
<dbReference type="PANTHER" id="PTHR14776:SF1">
    <property type="entry name" value="CADHERIN-LIKE AND PC-ESTERASE DOMAIN-CONTAINING PROTEIN 1"/>
    <property type="match status" value="1"/>
</dbReference>
<dbReference type="AlphaFoldDB" id="A0A6P7NDY4"/>
<dbReference type="InParanoid" id="A0A6P7NDY4"/>
<dbReference type="GeneID" id="114862079"/>
<keyword evidence="2" id="KW-1133">Transmembrane helix</keyword>
<sequence>MRCLLASAGGLLLRDAGMLLRRRSCSGPLLLIGVAVCLFYQTLMVARNRLRFGQQPAAAEVRRKLSAELLAETGALVSTLDALQAQLSASQSQRRRAVVLTGQHLTSDTEVQLYEQVLQKMDYEVQMSRYAETSSFLRSSPGVGGWSLLLCLSSSERSCLRRISFSHLQHYQMINLIPALMEAFSDAGGGLCHFYTHSHLKDLPMRPYSCGPTNRKLQIPQDSPSPALVARMNVYVLVTSTRPLASFLHDVVVVLTNQELRGRPTKLRTFLLEQLGPADSHQALGQIKKVIGELLQAAISTSDRKQRCVLCYQLLTFTVLFSGSITPEIIQVDTDLTFPALKDPFDRQIIREQILEDTLHFTVTSDTEGRRLGGCTDMNHVCLSDDELLLLLRFQQQIKNPSAFQLLYPSCSSSSPSSSSSGLPTVSDLLVRISCYYELQRNSSYRTDEDHEPTNQDALSSGQEAVGGPCVDPHLRQIYTDPPLSLTPSFSPWVKDYRAEVAFDTVTVRIRPEPISSACRVHLDEHGGPRMANYPVGLGSSTISILVTDDSGPRPVVMTIYTVHMYRESRPSLPMFGDHVMCSFIQDCGLPVQPGQACGLQPSIRSQSPLHTCTSGHAPGRWEVPCLSCSDKRTCDWRAVAWQPDSCYHRLVDRPLLQDCMTDRKVLFIGDSTNRGMMYFLMERVNSSLRDWGKAHDTLAYRNLNGGRTQVAYSYYPQFWVEKKQRPTFRQALQQLLDRSRPLVNSNRTVLVVGGVQWLNSDHLRTVREVLDRESLAKIQVVVKSLGIGFHLPVDGIRSLTLKEIQDLYKENMDIIATAKHYGYEVIDTFSITVGRYKEFLQGRCACHFHQVEKLWSLGSPGDATNTPSRLGSTRTGSELSSGSASGSSAYHVKGPVNQVYSEILLSRLCPSSAD</sequence>
<evidence type="ECO:0000256" key="2">
    <source>
        <dbReference type="SAM" id="Phobius"/>
    </source>
</evidence>
<keyword evidence="4" id="KW-1185">Reference proteome</keyword>
<gene>
    <name evidence="5" type="primary">cped1</name>
</gene>
<dbReference type="Proteomes" id="UP000515150">
    <property type="component" value="Chromosome 9"/>
</dbReference>
<name>A0A6P7NDY4_BETSP</name>
<organism evidence="4 5">
    <name type="scientific">Betta splendens</name>
    <name type="common">Siamese fighting fish</name>
    <dbReference type="NCBI Taxonomy" id="158456"/>
    <lineage>
        <taxon>Eukaryota</taxon>
        <taxon>Metazoa</taxon>
        <taxon>Chordata</taxon>
        <taxon>Craniata</taxon>
        <taxon>Vertebrata</taxon>
        <taxon>Euteleostomi</taxon>
        <taxon>Actinopterygii</taxon>
        <taxon>Neopterygii</taxon>
        <taxon>Teleostei</taxon>
        <taxon>Neoteleostei</taxon>
        <taxon>Acanthomorphata</taxon>
        <taxon>Anabantaria</taxon>
        <taxon>Anabantiformes</taxon>
        <taxon>Anabantoidei</taxon>
        <taxon>Osphronemidae</taxon>
        <taxon>Betta</taxon>
    </lineage>
</organism>
<evidence type="ECO:0000256" key="1">
    <source>
        <dbReference type="SAM" id="MobiDB-lite"/>
    </source>
</evidence>
<accession>A0A6P7NDY4</accession>
<protein>
    <submittedName>
        <fullName evidence="5">Cadherin-like and PC-esterase domain-containing protein 1 isoform X1</fullName>
    </submittedName>
</protein>
<dbReference type="InterPro" id="IPR025883">
    <property type="entry name" value="Cadherin-like_domain"/>
</dbReference>
<evidence type="ECO:0000313" key="4">
    <source>
        <dbReference type="Proteomes" id="UP000515150"/>
    </source>
</evidence>